<dbReference type="Pfam" id="PF07980">
    <property type="entry name" value="SusD_RagB"/>
    <property type="match status" value="1"/>
</dbReference>
<dbReference type="InterPro" id="IPR033985">
    <property type="entry name" value="SusD-like_N"/>
</dbReference>
<dbReference type="InterPro" id="IPR012944">
    <property type="entry name" value="SusD_RagB_dom"/>
</dbReference>
<evidence type="ECO:0000313" key="9">
    <source>
        <dbReference type="Proteomes" id="UP000244450"/>
    </source>
</evidence>
<dbReference type="Pfam" id="PF14322">
    <property type="entry name" value="SusD-like_3"/>
    <property type="match status" value="1"/>
</dbReference>
<reference evidence="8 9" key="1">
    <citation type="submission" date="2018-04" db="EMBL/GenBank/DDBJ databases">
        <title>Chitinophaga fuyangensis sp. nov., isolated from soil in a chemical factory.</title>
        <authorList>
            <person name="Chen K."/>
        </authorList>
    </citation>
    <scope>NUCLEOTIDE SEQUENCE [LARGE SCALE GENOMIC DNA]</scope>
    <source>
        <strain evidence="8 9">LY-1</strain>
    </source>
</reference>
<evidence type="ECO:0000259" key="6">
    <source>
        <dbReference type="Pfam" id="PF07980"/>
    </source>
</evidence>
<gene>
    <name evidence="8" type="ORF">DCC81_24290</name>
</gene>
<feature type="domain" description="SusD-like N-terminal" evidence="7">
    <location>
        <begin position="25"/>
        <end position="208"/>
    </location>
</feature>
<protein>
    <submittedName>
        <fullName evidence="8">RagB/SusD family nutrient uptake outer membrane protein</fullName>
    </submittedName>
</protein>
<keyword evidence="3" id="KW-0732">Signal</keyword>
<feature type="domain" description="RagB/SusD" evidence="6">
    <location>
        <begin position="271"/>
        <end position="581"/>
    </location>
</feature>
<dbReference type="GO" id="GO:0009279">
    <property type="term" value="C:cell outer membrane"/>
    <property type="evidence" value="ECO:0007669"/>
    <property type="project" value="UniProtKB-SubCell"/>
</dbReference>
<evidence type="ECO:0000256" key="5">
    <source>
        <dbReference type="ARBA" id="ARBA00023237"/>
    </source>
</evidence>
<dbReference type="SUPFAM" id="SSF48452">
    <property type="entry name" value="TPR-like"/>
    <property type="match status" value="1"/>
</dbReference>
<dbReference type="EMBL" id="QCYK01000004">
    <property type="protein sequence ID" value="PUZ21713.1"/>
    <property type="molecule type" value="Genomic_DNA"/>
</dbReference>
<dbReference type="AlphaFoldDB" id="A0A2T7BBG2"/>
<evidence type="ECO:0000256" key="3">
    <source>
        <dbReference type="ARBA" id="ARBA00022729"/>
    </source>
</evidence>
<evidence type="ECO:0000313" key="8">
    <source>
        <dbReference type="EMBL" id="PUZ21713.1"/>
    </source>
</evidence>
<dbReference type="PROSITE" id="PS51257">
    <property type="entry name" value="PROKAR_LIPOPROTEIN"/>
    <property type="match status" value="1"/>
</dbReference>
<proteinExistence type="inferred from homology"/>
<evidence type="ECO:0000256" key="1">
    <source>
        <dbReference type="ARBA" id="ARBA00004442"/>
    </source>
</evidence>
<keyword evidence="5" id="KW-0998">Cell outer membrane</keyword>
<name>A0A2T7BBG2_9BACT</name>
<dbReference type="InterPro" id="IPR011990">
    <property type="entry name" value="TPR-like_helical_dom_sf"/>
</dbReference>
<comment type="caution">
    <text evidence="8">The sequence shown here is derived from an EMBL/GenBank/DDBJ whole genome shotgun (WGS) entry which is preliminary data.</text>
</comment>
<dbReference type="OrthoDB" id="5694214at2"/>
<keyword evidence="9" id="KW-1185">Reference proteome</keyword>
<organism evidence="8 9">
    <name type="scientific">Chitinophaga parva</name>
    <dbReference type="NCBI Taxonomy" id="2169414"/>
    <lineage>
        <taxon>Bacteria</taxon>
        <taxon>Pseudomonadati</taxon>
        <taxon>Bacteroidota</taxon>
        <taxon>Chitinophagia</taxon>
        <taxon>Chitinophagales</taxon>
        <taxon>Chitinophagaceae</taxon>
        <taxon>Chitinophaga</taxon>
    </lineage>
</organism>
<comment type="subcellular location">
    <subcellularLocation>
        <location evidence="1">Cell outer membrane</location>
    </subcellularLocation>
</comment>
<dbReference type="Gene3D" id="1.25.40.390">
    <property type="match status" value="1"/>
</dbReference>
<accession>A0A2T7BBG2</accession>
<dbReference type="RefSeq" id="WP_108689364.1">
    <property type="nucleotide sequence ID" value="NZ_QCYK01000004.1"/>
</dbReference>
<comment type="similarity">
    <text evidence="2">Belongs to the SusD family.</text>
</comment>
<evidence type="ECO:0000256" key="2">
    <source>
        <dbReference type="ARBA" id="ARBA00006275"/>
    </source>
</evidence>
<keyword evidence="4" id="KW-0472">Membrane</keyword>
<dbReference type="Proteomes" id="UP000244450">
    <property type="component" value="Unassembled WGS sequence"/>
</dbReference>
<evidence type="ECO:0000259" key="7">
    <source>
        <dbReference type="Pfam" id="PF14322"/>
    </source>
</evidence>
<evidence type="ECO:0000256" key="4">
    <source>
        <dbReference type="ARBA" id="ARBA00023136"/>
    </source>
</evidence>
<sequence length="582" mass="65089">MRKHSSYITALSLAALLLGGCSKDMLDQRPQSSISPQDFFNNEQDLQTYTNGFYSMLPGTEIYSDDQTSDNVEPSTTSTVVAGRTIVPSDAASAGWTWGDLRNVNYFLANYNKPVIPQEARDHYAGIARFFRAMFYFNKVKRFGDVPWYAKPLTDTSSELYKGQDPRTLVVDSILADLDFATAHIRTGKNVSRVTRWAAFALKSRVCLFEGTYRKYHDELKLQSTATQLLQMAADAADSVMVSGQYKLYTTGKPNVDYLNLFAADAANTDEYILARVYDRSLNKTHAANGVFTTATLGAPGITKAMMDSYLMADGTPFSQQPGFPAIQFVNEVKNRDPRLAQTIRTPGYTRSNATAKLLPDYTNALTGYQCIKFVTGTDQDGYNTNANDLPVIRYAEVLLNYAEAKAELGTCTQTDITQSINLLRTRVAMPGMDIANLPTDTVLQHQYPNVTDKLILEIRRERRVELNMEGFRYADLMRWKQGALLAKTFLGAYFPNKGYFDLDGDGTDDIAVLDELPATQVKTIQYYKLLPDRSLSNGAAGNLVVHPNDTKTFDETKSYVFPLPVTELLLNKNLHQNPNWK</sequence>